<reference evidence="7 8" key="1">
    <citation type="submission" date="2014-04" db="EMBL/GenBank/DDBJ databases">
        <authorList>
            <consortium name="DOE Joint Genome Institute"/>
            <person name="Kuo A."/>
            <person name="Zuccaro A."/>
            <person name="Kohler A."/>
            <person name="Nagy L.G."/>
            <person name="Floudas D."/>
            <person name="Copeland A."/>
            <person name="Barry K.W."/>
            <person name="Cichocki N."/>
            <person name="Veneault-Fourrey C."/>
            <person name="LaButti K."/>
            <person name="Lindquist E.A."/>
            <person name="Lipzen A."/>
            <person name="Lundell T."/>
            <person name="Morin E."/>
            <person name="Murat C."/>
            <person name="Sun H."/>
            <person name="Tunlid A."/>
            <person name="Henrissat B."/>
            <person name="Grigoriev I.V."/>
            <person name="Hibbett D.S."/>
            <person name="Martin F."/>
            <person name="Nordberg H.P."/>
            <person name="Cantor M.N."/>
            <person name="Hua S.X."/>
        </authorList>
    </citation>
    <scope>NUCLEOTIDE SEQUENCE [LARGE SCALE GENOMIC DNA]</scope>
    <source>
        <strain evidence="7 8">MAFF 305830</strain>
    </source>
</reference>
<keyword evidence="5" id="KW-0472">Membrane</keyword>
<dbReference type="GO" id="GO:0016042">
    <property type="term" value="P:lipid catabolic process"/>
    <property type="evidence" value="ECO:0007669"/>
    <property type="project" value="UniProtKB-KW"/>
</dbReference>
<evidence type="ECO:0000313" key="8">
    <source>
        <dbReference type="Proteomes" id="UP000054097"/>
    </source>
</evidence>
<dbReference type="PROSITE" id="PS51635">
    <property type="entry name" value="PNPLA"/>
    <property type="match status" value="1"/>
</dbReference>
<proteinExistence type="predicted"/>
<dbReference type="GO" id="GO:0047499">
    <property type="term" value="F:calcium-independent phospholipase A2 activity"/>
    <property type="evidence" value="ECO:0007669"/>
    <property type="project" value="TreeGrafter"/>
</dbReference>
<dbReference type="HOGENOM" id="CLU_000288_144_2_1"/>
<feature type="non-terminal residue" evidence="7">
    <location>
        <position position="1"/>
    </location>
</feature>
<keyword evidence="1" id="KW-0378">Hydrolase</keyword>
<feature type="domain" description="PNPLA" evidence="6">
    <location>
        <begin position="1"/>
        <end position="195"/>
    </location>
</feature>
<evidence type="ECO:0000313" key="7">
    <source>
        <dbReference type="EMBL" id="KIM28913.1"/>
    </source>
</evidence>
<comment type="caution">
    <text evidence="4">Lacks conserved residue(s) required for the propagation of feature annotation.</text>
</comment>
<reference evidence="8" key="2">
    <citation type="submission" date="2015-01" db="EMBL/GenBank/DDBJ databases">
        <title>Evolutionary Origins and Diversification of the Mycorrhizal Mutualists.</title>
        <authorList>
            <consortium name="DOE Joint Genome Institute"/>
            <consortium name="Mycorrhizal Genomics Consortium"/>
            <person name="Kohler A."/>
            <person name="Kuo A."/>
            <person name="Nagy L.G."/>
            <person name="Floudas D."/>
            <person name="Copeland A."/>
            <person name="Barry K.W."/>
            <person name="Cichocki N."/>
            <person name="Veneault-Fourrey C."/>
            <person name="LaButti K."/>
            <person name="Lindquist E.A."/>
            <person name="Lipzen A."/>
            <person name="Lundell T."/>
            <person name="Morin E."/>
            <person name="Murat C."/>
            <person name="Riley R."/>
            <person name="Ohm R."/>
            <person name="Sun H."/>
            <person name="Tunlid A."/>
            <person name="Henrissat B."/>
            <person name="Grigoriev I.V."/>
            <person name="Hibbett D.S."/>
            <person name="Martin F."/>
        </authorList>
    </citation>
    <scope>NUCLEOTIDE SEQUENCE [LARGE SCALE GENOMIC DNA]</scope>
    <source>
        <strain evidence="8">MAFF 305830</strain>
    </source>
</reference>
<dbReference type="GO" id="GO:0046486">
    <property type="term" value="P:glycerolipid metabolic process"/>
    <property type="evidence" value="ECO:0007669"/>
    <property type="project" value="UniProtKB-ARBA"/>
</dbReference>
<evidence type="ECO:0000259" key="6">
    <source>
        <dbReference type="PROSITE" id="PS51635"/>
    </source>
</evidence>
<evidence type="ECO:0000256" key="4">
    <source>
        <dbReference type="PROSITE-ProRule" id="PRU01161"/>
    </source>
</evidence>
<dbReference type="AlphaFoldDB" id="A0A0C2WRW9"/>
<dbReference type="Gene3D" id="3.40.1090.10">
    <property type="entry name" value="Cytosolic phospholipase A2 catalytic domain"/>
    <property type="match status" value="1"/>
</dbReference>
<gene>
    <name evidence="7" type="ORF">M408DRAFT_58937</name>
</gene>
<feature type="transmembrane region" description="Helical" evidence="5">
    <location>
        <begin position="38"/>
        <end position="58"/>
    </location>
</feature>
<evidence type="ECO:0000256" key="3">
    <source>
        <dbReference type="ARBA" id="ARBA00023098"/>
    </source>
</evidence>
<dbReference type="GO" id="GO:0016020">
    <property type="term" value="C:membrane"/>
    <property type="evidence" value="ECO:0007669"/>
    <property type="project" value="TreeGrafter"/>
</dbReference>
<keyword evidence="3" id="KW-0443">Lipid metabolism</keyword>
<dbReference type="SUPFAM" id="SSF52151">
    <property type="entry name" value="FabD/lysophospholipase-like"/>
    <property type="match status" value="1"/>
</dbReference>
<dbReference type="InterPro" id="IPR016035">
    <property type="entry name" value="Acyl_Trfase/lysoPLipase"/>
</dbReference>
<keyword evidence="5" id="KW-1133">Transmembrane helix</keyword>
<evidence type="ECO:0000256" key="1">
    <source>
        <dbReference type="ARBA" id="ARBA00022801"/>
    </source>
</evidence>
<dbReference type="Proteomes" id="UP000054097">
    <property type="component" value="Unassembled WGS sequence"/>
</dbReference>
<evidence type="ECO:0000256" key="2">
    <source>
        <dbReference type="ARBA" id="ARBA00022963"/>
    </source>
</evidence>
<evidence type="ECO:0000256" key="5">
    <source>
        <dbReference type="SAM" id="Phobius"/>
    </source>
</evidence>
<keyword evidence="5" id="KW-0812">Transmembrane</keyword>
<dbReference type="PANTHER" id="PTHR24185:SF1">
    <property type="entry name" value="CALCIUM-INDEPENDENT PHOSPHOLIPASE A2-GAMMA"/>
    <property type="match status" value="1"/>
</dbReference>
<protein>
    <recommendedName>
        <fullName evidence="6">PNPLA domain-containing protein</fullName>
    </recommendedName>
</protein>
<keyword evidence="2" id="KW-0442">Lipid degradation</keyword>
<name>A0A0C2WRW9_SERVB</name>
<accession>A0A0C2WRW9</accession>
<feature type="non-terminal residue" evidence="7">
    <location>
        <position position="220"/>
    </location>
</feature>
<dbReference type="InterPro" id="IPR002641">
    <property type="entry name" value="PNPLA_dom"/>
</dbReference>
<keyword evidence="8" id="KW-1185">Reference proteome</keyword>
<dbReference type="GO" id="GO:0019369">
    <property type="term" value="P:arachidonate metabolic process"/>
    <property type="evidence" value="ECO:0007669"/>
    <property type="project" value="TreeGrafter"/>
</dbReference>
<organism evidence="7 8">
    <name type="scientific">Serendipita vermifera MAFF 305830</name>
    <dbReference type="NCBI Taxonomy" id="933852"/>
    <lineage>
        <taxon>Eukaryota</taxon>
        <taxon>Fungi</taxon>
        <taxon>Dikarya</taxon>
        <taxon>Basidiomycota</taxon>
        <taxon>Agaricomycotina</taxon>
        <taxon>Agaricomycetes</taxon>
        <taxon>Sebacinales</taxon>
        <taxon>Serendipitaceae</taxon>
        <taxon>Serendipita</taxon>
    </lineage>
</organism>
<dbReference type="EMBL" id="KN824290">
    <property type="protein sequence ID" value="KIM28913.1"/>
    <property type="molecule type" value="Genomic_DNA"/>
</dbReference>
<dbReference type="OrthoDB" id="630895at2759"/>
<sequence length="220" mass="23811">LDSGGPSVYSQLLILKEYMARLAGDFDTKEETLYPADFFDLMGGVGFGALIAIMLGHLRMTADEAMEALHTLASTVFPESLQNVMGPEQRTSVLKEAIEHILVQKGELPDTKMYEENRPPVSILYAVTAVDITHPRAFRTYPSRGLSLNPSIVNAICATIAVPSHFSPAKIGPENRQQTFVGGPRGANNPTRLLLNEASNIFGNDKRVAQIVSIGSGLAN</sequence>
<dbReference type="Pfam" id="PF01734">
    <property type="entry name" value="Patatin"/>
    <property type="match status" value="1"/>
</dbReference>
<dbReference type="PANTHER" id="PTHR24185">
    <property type="entry name" value="CALCIUM-INDEPENDENT PHOSPHOLIPASE A2-GAMMA"/>
    <property type="match status" value="1"/>
</dbReference>